<name>A0AAU8GGY3_9CAUD</name>
<protein>
    <recommendedName>
        <fullName evidence="2">Haloacid dehalogenase-like hydrolase</fullName>
    </recommendedName>
</protein>
<gene>
    <name evidence="1" type="ORF">NDDWPVAN_CDS0144</name>
</gene>
<dbReference type="EMBL" id="PP856721">
    <property type="protein sequence ID" value="XCH40270.1"/>
    <property type="molecule type" value="Genomic_DNA"/>
</dbReference>
<evidence type="ECO:0008006" key="2">
    <source>
        <dbReference type="Google" id="ProtNLM"/>
    </source>
</evidence>
<sequence length="133" mass="15410">MESLVKAFESKRIALDFDDTFTLDPERWAEFVHLFCSRGSGWSVKFVTFRFETDRNDDIQYWAEKLGIGVIYCNGVQKATVCAKMGWTPDIWIDDFPALIPMKQQLQGMILGIEKNEEKLNGEIRQEEIPRAV</sequence>
<organism evidence="1">
    <name type="scientific">Salmonella phage vB_SEnST11_KE22</name>
    <dbReference type="NCBI Taxonomy" id="3161173"/>
    <lineage>
        <taxon>Viruses</taxon>
        <taxon>Duplodnaviria</taxon>
        <taxon>Heunggongvirae</taxon>
        <taxon>Uroviricota</taxon>
        <taxon>Caudoviricetes</taxon>
        <taxon>Vequintavirinae</taxon>
        <taxon>Seunavirus</taxon>
    </lineage>
</organism>
<evidence type="ECO:0000313" key="1">
    <source>
        <dbReference type="EMBL" id="XCH40270.1"/>
    </source>
</evidence>
<accession>A0AAU8GGY3</accession>
<proteinExistence type="predicted"/>
<reference evidence="1" key="1">
    <citation type="submission" date="2024-05" db="EMBL/GenBank/DDBJ databases">
        <authorList>
            <person name="Mugo M.M."/>
            <person name="Musyoki A.M."/>
            <person name="Makumi A.M."/>
            <person name="Mutai I."/>
            <person name="Drechsel O."/>
            <person name="Kering K.K."/>
            <person name="Muturi P."/>
            <person name="Mbae C.K."/>
            <person name="Kariuki S.M."/>
        </authorList>
    </citation>
    <scope>NUCLEOTIDE SEQUENCE</scope>
</reference>